<dbReference type="RefSeq" id="XP_025033020.1">
    <property type="nucleotide sequence ID" value="XM_025177252.1"/>
</dbReference>
<dbReference type="GO" id="GO:0005576">
    <property type="term" value="C:extracellular region"/>
    <property type="evidence" value="ECO:0007669"/>
    <property type="project" value="UniProtKB-SubCell"/>
</dbReference>
<accession>A0A9F5N211</accession>
<keyword evidence="3" id="KW-1185">Reference proteome</keyword>
<evidence type="ECO:0000313" key="3">
    <source>
        <dbReference type="Proteomes" id="UP000695026"/>
    </source>
</evidence>
<protein>
    <submittedName>
        <fullName evidence="4">Scavenger receptor class F member 2-like</fullName>
    </submittedName>
</protein>
<dbReference type="InterPro" id="IPR016187">
    <property type="entry name" value="CTDL_fold"/>
</dbReference>
<evidence type="ECO:0000256" key="1">
    <source>
        <dbReference type="ARBA" id="ARBA00004613"/>
    </source>
</evidence>
<gene>
    <name evidence="4" type="primary">LOC112543095</name>
</gene>
<name>A0A9F5N211_PYTBI</name>
<dbReference type="Proteomes" id="UP000695026">
    <property type="component" value="Unplaced"/>
</dbReference>
<dbReference type="SUPFAM" id="SSF56436">
    <property type="entry name" value="C-type lectin-like"/>
    <property type="match status" value="1"/>
</dbReference>
<sequence length="127" mass="14791">CALRFYGAECGMICSCNGTESCNPLNGQCAENEQCNEDRLRSDCQQDVIHLRCPKDPGWWYWKNSCYYIETTKRLTWGEAKNFCMAYHETKLLPMPQSNEEKVWLTTVLKDVIWIDSAMGKMKDMKN</sequence>
<evidence type="ECO:0000256" key="2">
    <source>
        <dbReference type="ARBA" id="ARBA00022525"/>
    </source>
</evidence>
<dbReference type="AlphaFoldDB" id="A0A9F5N211"/>
<feature type="non-terminal residue" evidence="4">
    <location>
        <position position="127"/>
    </location>
</feature>
<dbReference type="InterPro" id="IPR016186">
    <property type="entry name" value="C-type_lectin-like/link_sf"/>
</dbReference>
<proteinExistence type="predicted"/>
<dbReference type="OrthoDB" id="9029751at2759"/>
<organism evidence="3 4">
    <name type="scientific">Python bivittatus</name>
    <name type="common">Burmese python</name>
    <name type="synonym">Python molurus bivittatus</name>
    <dbReference type="NCBI Taxonomy" id="176946"/>
    <lineage>
        <taxon>Eukaryota</taxon>
        <taxon>Metazoa</taxon>
        <taxon>Chordata</taxon>
        <taxon>Craniata</taxon>
        <taxon>Vertebrata</taxon>
        <taxon>Euteleostomi</taxon>
        <taxon>Lepidosauria</taxon>
        <taxon>Squamata</taxon>
        <taxon>Bifurcata</taxon>
        <taxon>Unidentata</taxon>
        <taxon>Episquamata</taxon>
        <taxon>Toxicofera</taxon>
        <taxon>Serpentes</taxon>
        <taxon>Henophidia</taxon>
        <taxon>Pythonidae</taxon>
        <taxon>Python</taxon>
    </lineage>
</organism>
<reference evidence="4" key="1">
    <citation type="submission" date="2025-08" db="UniProtKB">
        <authorList>
            <consortium name="RefSeq"/>
        </authorList>
    </citation>
    <scope>IDENTIFICATION</scope>
    <source>
        <tissue evidence="4">Liver</tissue>
    </source>
</reference>
<keyword evidence="2" id="KW-0964">Secreted</keyword>
<dbReference type="KEGG" id="pbi:112543095"/>
<comment type="subcellular location">
    <subcellularLocation>
        <location evidence="1">Secreted</location>
    </subcellularLocation>
</comment>
<evidence type="ECO:0000313" key="4">
    <source>
        <dbReference type="RefSeq" id="XP_025033020.1"/>
    </source>
</evidence>
<dbReference type="Gene3D" id="3.10.100.10">
    <property type="entry name" value="Mannose-Binding Protein A, subunit A"/>
    <property type="match status" value="1"/>
</dbReference>
<dbReference type="GeneID" id="112543095"/>
<feature type="non-terminal residue" evidence="4">
    <location>
        <position position="1"/>
    </location>
</feature>